<evidence type="ECO:0000313" key="1">
    <source>
        <dbReference type="EMBL" id="OCS82813.1"/>
    </source>
</evidence>
<dbReference type="InterPro" id="IPR013785">
    <property type="entry name" value="Aldolase_TIM"/>
</dbReference>
<proteinExistence type="predicted"/>
<reference evidence="1 2" key="1">
    <citation type="submission" date="2016-07" db="EMBL/GenBank/DDBJ databases">
        <title>Caryophanon tenue genome sequencing.</title>
        <authorList>
            <person name="Verma A."/>
            <person name="Pal Y."/>
            <person name="Krishnamurthi S."/>
        </authorList>
    </citation>
    <scope>NUCLEOTIDE SEQUENCE [LARGE SCALE GENOMIC DNA]</scope>
    <source>
        <strain evidence="1 2">DSM 14152</strain>
    </source>
</reference>
<protein>
    <submittedName>
        <fullName evidence="1">Uncharacterized protein</fullName>
    </submittedName>
</protein>
<dbReference type="STRING" id="33978.A6M13_05280"/>
<dbReference type="Proteomes" id="UP000093199">
    <property type="component" value="Unassembled WGS sequence"/>
</dbReference>
<organism evidence="1 2">
    <name type="scientific">Caryophanon tenue</name>
    <dbReference type="NCBI Taxonomy" id="33978"/>
    <lineage>
        <taxon>Bacteria</taxon>
        <taxon>Bacillati</taxon>
        <taxon>Bacillota</taxon>
        <taxon>Bacilli</taxon>
        <taxon>Bacillales</taxon>
        <taxon>Caryophanaceae</taxon>
        <taxon>Caryophanon</taxon>
    </lineage>
</organism>
<accession>A0A1C0Y6P3</accession>
<sequence>MQTVGFLMMAHMAPTTKLVEEAKKMESYGAEIIYVTDSAGALLPHEVNYNNFIRSGKTPPRN</sequence>
<keyword evidence="2" id="KW-1185">Reference proteome</keyword>
<evidence type="ECO:0000313" key="2">
    <source>
        <dbReference type="Proteomes" id="UP000093199"/>
    </source>
</evidence>
<gene>
    <name evidence="1" type="ORF">A6M13_05280</name>
</gene>
<comment type="caution">
    <text evidence="1">The sequence shown here is derived from an EMBL/GenBank/DDBJ whole genome shotgun (WGS) entry which is preliminary data.</text>
</comment>
<dbReference type="EMBL" id="MASJ01000039">
    <property type="protein sequence ID" value="OCS82813.1"/>
    <property type="molecule type" value="Genomic_DNA"/>
</dbReference>
<dbReference type="SUPFAM" id="SSF51569">
    <property type="entry name" value="Aldolase"/>
    <property type="match status" value="1"/>
</dbReference>
<dbReference type="AlphaFoldDB" id="A0A1C0Y6P3"/>
<name>A0A1C0Y6P3_9BACL</name>
<dbReference type="Gene3D" id="3.20.20.70">
    <property type="entry name" value="Aldolase class I"/>
    <property type="match status" value="1"/>
</dbReference>